<dbReference type="InterPro" id="IPR050708">
    <property type="entry name" value="T6SS_VgrG/RHS"/>
</dbReference>
<protein>
    <submittedName>
        <fullName evidence="3">Sugar-binding protein</fullName>
    </submittedName>
</protein>
<feature type="compositionally biased region" description="Polar residues" evidence="1">
    <location>
        <begin position="1064"/>
        <end position="1074"/>
    </location>
</feature>
<proteinExistence type="predicted"/>
<dbReference type="InterPro" id="IPR045619">
    <property type="entry name" value="DUF6443"/>
</dbReference>
<dbReference type="OrthoDB" id="2972467at2"/>
<keyword evidence="4" id="KW-1185">Reference proteome</keyword>
<dbReference type="PANTHER" id="PTHR32305:SF15">
    <property type="entry name" value="PROTEIN RHSA-RELATED"/>
    <property type="match status" value="1"/>
</dbReference>
<dbReference type="Pfam" id="PF20041">
    <property type="entry name" value="DUF6443"/>
    <property type="match status" value="1"/>
</dbReference>
<organism evidence="3 4">
    <name type="scientific">Chryseobacterium phosphatilyticum</name>
    <dbReference type="NCBI Taxonomy" id="475075"/>
    <lineage>
        <taxon>Bacteria</taxon>
        <taxon>Pseudomonadati</taxon>
        <taxon>Bacteroidota</taxon>
        <taxon>Flavobacteriia</taxon>
        <taxon>Flavobacteriales</taxon>
        <taxon>Weeksellaceae</taxon>
        <taxon>Chryseobacterium group</taxon>
        <taxon>Chryseobacterium</taxon>
    </lineage>
</organism>
<dbReference type="Gene3D" id="2.180.10.10">
    <property type="entry name" value="RHS repeat-associated core"/>
    <property type="match status" value="1"/>
</dbReference>
<evidence type="ECO:0000313" key="4">
    <source>
        <dbReference type="Proteomes" id="UP000236594"/>
    </source>
</evidence>
<feature type="region of interest" description="Disordered" evidence="1">
    <location>
        <begin position="1093"/>
        <end position="1118"/>
    </location>
</feature>
<accession>A0A316XFC3</accession>
<comment type="caution">
    <text evidence="3">The sequence shown here is derived from an EMBL/GenBank/DDBJ whole genome shotgun (WGS) entry which is preliminary data.</text>
</comment>
<evidence type="ECO:0000259" key="2">
    <source>
        <dbReference type="Pfam" id="PF20041"/>
    </source>
</evidence>
<dbReference type="AlphaFoldDB" id="A0A316XFC3"/>
<dbReference type="RefSeq" id="WP_109711204.1">
    <property type="nucleotide sequence ID" value="NZ_PPED02000001.1"/>
</dbReference>
<feature type="compositionally biased region" description="Basic and acidic residues" evidence="1">
    <location>
        <begin position="1054"/>
        <end position="1063"/>
    </location>
</feature>
<sequence>MKRIITPIGIFLFTGLIKAQLSPLPNTENYIQTKTYLDYNGTQVTKSSETVQYFDGLGRPKQVISIKATPQGKDVVTHIEYDQFGRQIKDYLPIPQQGTQNGTFYASPLGNASSVYGNEKIFSEKVLENSPLDRIKQQIQVGNDWSSKPVNFGYEANTVADGVRKFTTTTIWVDGATKSDLAENWLYTDGQLYKNTVTDEDGNKTTEFKNGQGQTIMVKKEDGSSTYYVYNEYNQLAFVIPPLASVRGDIVANTAKHDELCYQYRYDGRNRLVEKKLPGKGWEYMIYDKQDRLVATRDANLKAKGQWLYTKYDKLGRAVITGISTGGERTTEQTLADLQGNNSVNRISTPFFNRQGMEVYYDNPEGSYPKSPTWVTLLSLHYYDSYPGYSFNSSFPSTIQGESILTSTLSSDGRSTNGLPVMSVVKNIEDDNWTKNYSYYDNKGRVIGSYSINHLGGYTQTESKLDFAGTPQMVVTRHKRLNTDTERVITENFEYDHQNRLLVHKHQVDSNPVEVLTQNTYNEIGQLINKKTGNTTGTPLQSVDMAYNIRGWLTRVNDPSNLSGKLFAYEIKYQNPVYFNVSTGKYNGNIAEIDWVSADNGKLRRYNYQYDSLERLKSGIYSEPNATVPQNNYYNETLSYDVNGNILNLKRNRFIENLSVELMDNLNYTYTGNRLNKVDDVSGNYGGYPSPSGSPMTYDNNGNMTSHFDKGILQIDYNYLNLPNYVKFDKEYVSHDFTSTYYVNTKYLYNAAGIKLRKIHTYGAGRTDIETIEKTDYLDGFQYSEDELSFIPTPEGYYDFKKNTYIYNYTDQLGNIRLAYYKDASGNVRIDRATHYYPFGLEFGGELSTSNSITPNYTYSSQGQEKQRETGWSSYRWRNYDAAMARFFNVDPLSEKYAYQSHYNFSENRVVDGRELEGLEWANVKNDQGVTTNRQLTVSITNNTNLNDKQFNKVVESIKTAFSKTFSADGAKAELIVSDKATMKVEAVNEKSVTITNENGEEFSTFKGGVTATLGETQKNNFTVTTTVDGSKRENNGITRSFNHEAAHSAGLDHPWENRDKVSDINQGSKNVSPKTIKGNLLNSGANPVFDYKQNAGSNLTPGQFKKMDETIQSQQPK</sequence>
<feature type="region of interest" description="Disordered" evidence="1">
    <location>
        <begin position="1052"/>
        <end position="1080"/>
    </location>
</feature>
<name>A0A316XFC3_9FLAO</name>
<dbReference type="Proteomes" id="UP000236594">
    <property type="component" value="Unassembled WGS sequence"/>
</dbReference>
<dbReference type="EMBL" id="PPED02000001">
    <property type="protein sequence ID" value="PWN72244.1"/>
    <property type="molecule type" value="Genomic_DNA"/>
</dbReference>
<feature type="domain" description="DUF6443" evidence="2">
    <location>
        <begin position="32"/>
        <end position="148"/>
    </location>
</feature>
<reference evidence="3 4" key="1">
    <citation type="submission" date="2018-04" db="EMBL/GenBank/DDBJ databases">
        <title>Draft Genome Sequence of Phosphate-Solubilizing Chryseobacterium sp. ISE14 that is a Biocontrol and Plant Growth-Promoting Rhizobacterium Isolated from Cucumber.</title>
        <authorList>
            <person name="Jeong J.-J."/>
            <person name="Sang M.K."/>
            <person name="Choi I.-G."/>
            <person name="Kim K.D."/>
        </authorList>
    </citation>
    <scope>NUCLEOTIDE SEQUENCE [LARGE SCALE GENOMIC DNA]</scope>
    <source>
        <strain evidence="3 4">ISE14</strain>
    </source>
</reference>
<evidence type="ECO:0000313" key="3">
    <source>
        <dbReference type="EMBL" id="PWN72244.1"/>
    </source>
</evidence>
<evidence type="ECO:0000256" key="1">
    <source>
        <dbReference type="SAM" id="MobiDB-lite"/>
    </source>
</evidence>
<dbReference type="PANTHER" id="PTHR32305">
    <property type="match status" value="1"/>
</dbReference>
<gene>
    <name evidence="3" type="ORF">C1631_006495</name>
</gene>